<reference evidence="6 7" key="1">
    <citation type="submission" date="2019-10" db="EMBL/GenBank/DDBJ databases">
        <title>Complete genome sequences for adaption low water activity.</title>
        <authorList>
            <person name="Zhao L."/>
            <person name="Zhong J."/>
        </authorList>
    </citation>
    <scope>NUCLEOTIDE SEQUENCE [LARGE SCALE GENOMIC DNA]</scope>
    <source>
        <strain evidence="6 7">FDU301</strain>
    </source>
</reference>
<evidence type="ECO:0000313" key="7">
    <source>
        <dbReference type="Proteomes" id="UP000501076"/>
    </source>
</evidence>
<evidence type="ECO:0000259" key="5">
    <source>
        <dbReference type="Pfam" id="PF13193"/>
    </source>
</evidence>
<dbReference type="PANTHER" id="PTHR43767:SF9">
    <property type="entry name" value="LONG-CHAIN-FATTY-ACID--COA LIGASE"/>
    <property type="match status" value="1"/>
</dbReference>
<comment type="similarity">
    <text evidence="1">Belongs to the ATP-dependent AMP-binding enzyme family.</text>
</comment>
<evidence type="ECO:0000256" key="3">
    <source>
        <dbReference type="SAM" id="Phobius"/>
    </source>
</evidence>
<feature type="transmembrane region" description="Helical" evidence="3">
    <location>
        <begin position="254"/>
        <end position="275"/>
    </location>
</feature>
<dbReference type="Gene3D" id="3.40.50.980">
    <property type="match status" value="2"/>
</dbReference>
<keyword evidence="3" id="KW-0472">Membrane</keyword>
<dbReference type="FunFam" id="3.30.300.30:FF:000008">
    <property type="entry name" value="2,3-dihydroxybenzoate-AMP ligase"/>
    <property type="match status" value="1"/>
</dbReference>
<dbReference type="Gene3D" id="3.30.300.30">
    <property type="match status" value="1"/>
</dbReference>
<name>A0A6M6DRK0_PRIMG</name>
<accession>A0A6M6DRK0</accession>
<evidence type="ECO:0000259" key="4">
    <source>
        <dbReference type="Pfam" id="PF00501"/>
    </source>
</evidence>
<dbReference type="AlphaFoldDB" id="A0A6M6DRK0"/>
<evidence type="ECO:0000256" key="2">
    <source>
        <dbReference type="ARBA" id="ARBA00022598"/>
    </source>
</evidence>
<evidence type="ECO:0000313" key="6">
    <source>
        <dbReference type="EMBL" id="QJX75279.1"/>
    </source>
</evidence>
<feature type="domain" description="AMP-binding enzyme C-terminal" evidence="5">
    <location>
        <begin position="470"/>
        <end position="545"/>
    </location>
</feature>
<gene>
    <name evidence="6" type="ORF">FDZ14_03485</name>
</gene>
<evidence type="ECO:0000256" key="1">
    <source>
        <dbReference type="ARBA" id="ARBA00006432"/>
    </source>
</evidence>
<protein>
    <submittedName>
        <fullName evidence="6">AMP-binding protein</fullName>
    </submittedName>
</protein>
<proteinExistence type="inferred from homology"/>
<dbReference type="PROSITE" id="PS00455">
    <property type="entry name" value="AMP_BINDING"/>
    <property type="match status" value="1"/>
</dbReference>
<dbReference type="InterPro" id="IPR020845">
    <property type="entry name" value="AMP-binding_CS"/>
</dbReference>
<feature type="domain" description="AMP-dependent synthetase/ligase" evidence="4">
    <location>
        <begin position="31"/>
        <end position="420"/>
    </location>
</feature>
<organism evidence="6 7">
    <name type="scientific">Priestia megaterium</name>
    <name type="common">Bacillus megaterium</name>
    <dbReference type="NCBI Taxonomy" id="1404"/>
    <lineage>
        <taxon>Bacteria</taxon>
        <taxon>Bacillati</taxon>
        <taxon>Bacillota</taxon>
        <taxon>Bacilli</taxon>
        <taxon>Bacillales</taxon>
        <taxon>Bacillaceae</taxon>
        <taxon>Priestia</taxon>
    </lineage>
</organism>
<dbReference type="PANTHER" id="PTHR43767">
    <property type="entry name" value="LONG-CHAIN-FATTY-ACID--COA LIGASE"/>
    <property type="match status" value="1"/>
</dbReference>
<keyword evidence="3" id="KW-0812">Transmembrane</keyword>
<dbReference type="EMBL" id="CP045272">
    <property type="protein sequence ID" value="QJX75279.1"/>
    <property type="molecule type" value="Genomic_DNA"/>
</dbReference>
<sequence length="563" mass="63761">MESTEKIWLSQYPDEIPDRLHYEQKNLAQLFEEAVQKDPKKSAIYFLGKKMTFSQLHQDSLKLSSYLIELGLKRGDRVAIMLPNCPQAAISFYAVLLAGGVVVQTNPLYTERELEYQLNDSEATMIIALDLLYPRVVKMKALTKIKHVVITSIQDYLPFPKNIIYPFIQRKQQKISVDVSHTETTHLFKRIINESSPAVCNAEGISDEDIAILQYTGGTTGFPKGVMLTHKNLVANATMCSHWLYRCRYGEEKVLGIIPFFHVYGLTTVLVLSVLQNYEMVLLPKFDAKTTLKTIHKQQPTLFPGAPTIYIALLNHPDLAKYNLSSIDSCMSGSAPLPVEVQEQFEKLTGGKLVEGYGLTETSPVTHANFLWKERIPGSIGVPWPDTDAKILSFETGKEAAVSEVGEIAVKGPQVMKGYWKQPEETEAVMRDGWLLTGDVGYMDDKGYFYVVDRKKDIIIAGGYNIYPREVEEVLYEHEKIQEAVVVGVPDPYRGETVKAYIVLKNGVRCTEEELNEFSRKYLAAYKVPRLYEFRNELPKTAVGKILRRALIDEENEKHKKAT</sequence>
<dbReference type="GO" id="GO:0016877">
    <property type="term" value="F:ligase activity, forming carbon-sulfur bonds"/>
    <property type="evidence" value="ECO:0007669"/>
    <property type="project" value="UniProtKB-ARBA"/>
</dbReference>
<dbReference type="InterPro" id="IPR045851">
    <property type="entry name" value="AMP-bd_C_sf"/>
</dbReference>
<dbReference type="Gene3D" id="2.30.38.10">
    <property type="entry name" value="Luciferase, Domain 3"/>
    <property type="match status" value="1"/>
</dbReference>
<dbReference type="FunFam" id="3.40.50.12780:FF:000003">
    <property type="entry name" value="Long-chain-fatty-acid--CoA ligase FadD"/>
    <property type="match status" value="1"/>
</dbReference>
<dbReference type="InterPro" id="IPR000873">
    <property type="entry name" value="AMP-dep_synth/lig_dom"/>
</dbReference>
<dbReference type="CDD" id="cd05936">
    <property type="entry name" value="FC-FACS_FadD_like"/>
    <property type="match status" value="1"/>
</dbReference>
<keyword evidence="3" id="KW-1133">Transmembrane helix</keyword>
<keyword evidence="2" id="KW-0436">Ligase</keyword>
<dbReference type="SUPFAM" id="SSF56801">
    <property type="entry name" value="Acetyl-CoA synthetase-like"/>
    <property type="match status" value="1"/>
</dbReference>
<dbReference type="Pfam" id="PF00501">
    <property type="entry name" value="AMP-binding"/>
    <property type="match status" value="1"/>
</dbReference>
<dbReference type="InterPro" id="IPR025110">
    <property type="entry name" value="AMP-bd_C"/>
</dbReference>
<dbReference type="InterPro" id="IPR050237">
    <property type="entry name" value="ATP-dep_AMP-bd_enzyme"/>
</dbReference>
<dbReference type="Proteomes" id="UP000501076">
    <property type="component" value="Chromosome"/>
</dbReference>
<dbReference type="Pfam" id="PF13193">
    <property type="entry name" value="AMP-binding_C"/>
    <property type="match status" value="1"/>
</dbReference>